<dbReference type="HOGENOM" id="CLU_743556_0_0_5"/>
<evidence type="ECO:0000256" key="1">
    <source>
        <dbReference type="SAM" id="MobiDB-lite"/>
    </source>
</evidence>
<evidence type="ECO:0000313" key="2">
    <source>
        <dbReference type="EMBL" id="BAQ18727.1"/>
    </source>
</evidence>
<protein>
    <recommendedName>
        <fullName evidence="4">DUF3108 domain-containing protein</fullName>
    </recommendedName>
</protein>
<dbReference type="Pfam" id="PF11306">
    <property type="entry name" value="DUF3108"/>
    <property type="match status" value="1"/>
</dbReference>
<proteinExistence type="predicted"/>
<evidence type="ECO:0008006" key="4">
    <source>
        <dbReference type="Google" id="ProtNLM"/>
    </source>
</evidence>
<accession>A0A0A8K869</accession>
<feature type="region of interest" description="Disordered" evidence="1">
    <location>
        <begin position="40"/>
        <end position="118"/>
    </location>
</feature>
<dbReference type="OrthoDB" id="7630100at2"/>
<dbReference type="Proteomes" id="UP000031643">
    <property type="component" value="Chromosome"/>
</dbReference>
<dbReference type="RefSeq" id="WP_082025727.1">
    <property type="nucleotide sequence ID" value="NZ_AP014648.1"/>
</dbReference>
<organism evidence="2 3">
    <name type="scientific">Methyloceanibacter caenitepidi</name>
    <dbReference type="NCBI Taxonomy" id="1384459"/>
    <lineage>
        <taxon>Bacteria</taxon>
        <taxon>Pseudomonadati</taxon>
        <taxon>Pseudomonadota</taxon>
        <taxon>Alphaproteobacteria</taxon>
        <taxon>Hyphomicrobiales</taxon>
        <taxon>Hyphomicrobiaceae</taxon>
        <taxon>Methyloceanibacter</taxon>
    </lineage>
</organism>
<name>A0A0A8K869_9HYPH</name>
<dbReference type="KEGG" id="mcg:GL4_3302"/>
<dbReference type="STRING" id="1384459.GL4_3302"/>
<dbReference type="AlphaFoldDB" id="A0A0A8K869"/>
<evidence type="ECO:0000313" key="3">
    <source>
        <dbReference type="Proteomes" id="UP000031643"/>
    </source>
</evidence>
<dbReference type="EMBL" id="AP014648">
    <property type="protein sequence ID" value="BAQ18727.1"/>
    <property type="molecule type" value="Genomic_DNA"/>
</dbReference>
<keyword evidence="3" id="KW-1185">Reference proteome</keyword>
<reference evidence="2 3" key="1">
    <citation type="submission" date="2014-09" db="EMBL/GenBank/DDBJ databases">
        <title>Genome sequencing of Methyloceanibacter caenitepidi Gela4.</title>
        <authorList>
            <person name="Takeuchi M."/>
            <person name="Susumu S."/>
            <person name="Kamagata Y."/>
            <person name="Oshima K."/>
            <person name="Hattori M."/>
            <person name="Iwasaki W."/>
        </authorList>
    </citation>
    <scope>NUCLEOTIDE SEQUENCE [LARGE SCALE GENOMIC DNA]</scope>
    <source>
        <strain evidence="2 3">Gela4</strain>
    </source>
</reference>
<dbReference type="InterPro" id="IPR021457">
    <property type="entry name" value="DUF3108"/>
</dbReference>
<sequence>MRVARHVLSIAANVAAVAALVLGIAVLALVALDASPNGIAQAETGPESPPPDADSDFGARGSILDESEPFPIEGLYSDKNKPGDEDAPPNADLPDAGEFAEPNLEPEPAEPEQRAGPVDTSARFQAVYNVSLGRFNLGNFTISGTVQNGQYALRGNGTFSVLKGWVFNWQGKLHGSGEATTDGANPRSYSFTQSDGKYQERLSIDFGDGYVQSVKIWPKPRPYPGEIKVTKEQVQHVVDPLSGAFLTARSNDPRADLSVCNEVIPVFDGRSRYDLVLRPKKRVMVQNRGNGNYSGPAAVCQVKFVPISGYPRGDPGIEELRQANGIEAWLVPLRGTGMYVPYQITIPAFGGYTAVAVATSMRAGRAGRAEAR</sequence>
<gene>
    <name evidence="2" type="ORF">GL4_3302</name>
</gene>